<dbReference type="EMBL" id="UEYP01000009">
    <property type="protein sequence ID" value="SSC68760.1"/>
    <property type="molecule type" value="Genomic_DNA"/>
</dbReference>
<proteinExistence type="inferred from homology"/>
<dbReference type="InterPro" id="IPR005265">
    <property type="entry name" value="HemJ-like"/>
</dbReference>
<accession>A0A376AM03</accession>
<protein>
    <recommendedName>
        <fullName evidence="4 14">Protoporphyrinogen IX oxidase</fullName>
        <shortName evidence="14">PPO</shortName>
        <ecNumber evidence="14">1.3.99.-</ecNumber>
    </recommendedName>
</protein>
<keyword evidence="12 14" id="KW-0472">Membrane</keyword>
<evidence type="ECO:0000256" key="9">
    <source>
        <dbReference type="ARBA" id="ARBA00022989"/>
    </source>
</evidence>
<evidence type="ECO:0000256" key="5">
    <source>
        <dbReference type="ARBA" id="ARBA00022475"/>
    </source>
</evidence>
<sequence length="178" mass="19861">MERQTDAAPGRRAAKKAATALVFFGAIALAIVVFGDDAAYPWIKALHVIAIISWMAGMLYMPRLFIYHGDCKPDSDQARTFSIMEERLMKVIMNPAMVVSWVLGLYIAWSVYQFQGGWLHAKLAAVFVLSGVHGYFAKSVKAFGRGDYVGNARFWRLMNEVPTLLMIAIVILVVVKPF</sequence>
<comment type="subcellular location">
    <subcellularLocation>
        <location evidence="1 14">Cell membrane</location>
        <topology evidence="1 14">Multi-pass membrane protein</topology>
    </subcellularLocation>
</comment>
<feature type="binding site" description="axial binding residue" evidence="14">
    <location>
        <position position="122"/>
    </location>
    <ligand>
        <name>heme</name>
        <dbReference type="ChEBI" id="CHEBI:30413"/>
    </ligand>
    <ligandPart>
        <name>Fe</name>
        <dbReference type="ChEBI" id="CHEBI:18248"/>
    </ligandPart>
</feature>
<feature type="transmembrane region" description="Helical" evidence="14">
    <location>
        <begin position="118"/>
        <end position="136"/>
    </location>
</feature>
<feature type="transmembrane region" description="Helical" evidence="14">
    <location>
        <begin position="41"/>
        <end position="60"/>
    </location>
</feature>
<dbReference type="GO" id="GO:0046872">
    <property type="term" value="F:metal ion binding"/>
    <property type="evidence" value="ECO:0007669"/>
    <property type="project" value="UniProtKB-KW"/>
</dbReference>
<evidence type="ECO:0000256" key="6">
    <source>
        <dbReference type="ARBA" id="ARBA00022617"/>
    </source>
</evidence>
<keyword evidence="10 14" id="KW-0560">Oxidoreductase</keyword>
<keyword evidence="11 14" id="KW-0408">Iron</keyword>
<dbReference type="GO" id="GO:0005886">
    <property type="term" value="C:plasma membrane"/>
    <property type="evidence" value="ECO:0007669"/>
    <property type="project" value="UniProtKB-SubCell"/>
</dbReference>
<evidence type="ECO:0000256" key="1">
    <source>
        <dbReference type="ARBA" id="ARBA00004651"/>
    </source>
</evidence>
<dbReference type="PANTHER" id="PTHR40255">
    <property type="entry name" value="UPF0093 MEMBRANE PROTEIN SLR1790"/>
    <property type="match status" value="1"/>
</dbReference>
<evidence type="ECO:0000256" key="2">
    <source>
        <dbReference type="ARBA" id="ARBA00005073"/>
    </source>
</evidence>
<evidence type="ECO:0000313" key="16">
    <source>
        <dbReference type="Proteomes" id="UP000254764"/>
    </source>
</evidence>
<dbReference type="AlphaFoldDB" id="A0A376AM03"/>
<comment type="catalytic activity">
    <reaction evidence="13 14">
        <text>protoporphyrinogen IX + 3 A = protoporphyrin IX + 3 AH2</text>
        <dbReference type="Rhea" id="RHEA:62000"/>
        <dbReference type="ChEBI" id="CHEBI:13193"/>
        <dbReference type="ChEBI" id="CHEBI:17499"/>
        <dbReference type="ChEBI" id="CHEBI:57306"/>
        <dbReference type="ChEBI" id="CHEBI:57307"/>
    </reaction>
</comment>
<keyword evidence="7 14" id="KW-0812">Transmembrane</keyword>
<keyword evidence="8 14" id="KW-0479">Metal-binding</keyword>
<dbReference type="OrthoDB" id="9800824at2"/>
<feature type="transmembrane region" description="Helical" evidence="14">
    <location>
        <begin position="157"/>
        <end position="175"/>
    </location>
</feature>
<dbReference type="RefSeq" id="WP_115671419.1">
    <property type="nucleotide sequence ID" value="NZ_UEYP01000009.1"/>
</dbReference>
<comment type="similarity">
    <text evidence="3 14">Belongs to the HemJ family.</text>
</comment>
<evidence type="ECO:0000256" key="14">
    <source>
        <dbReference type="HAMAP-Rule" id="MF_02239"/>
    </source>
</evidence>
<comment type="cofactor">
    <cofactor evidence="14">
        <name>heme b</name>
        <dbReference type="ChEBI" id="CHEBI:60344"/>
    </cofactor>
    <text evidence="14">Binds 1 heme b (iron(II)-protoporphyrin IX) group per subunit.</text>
</comment>
<feature type="binding site" description="axial binding residue" evidence="14">
    <location>
        <position position="47"/>
    </location>
    <ligand>
        <name>heme</name>
        <dbReference type="ChEBI" id="CHEBI:30413"/>
    </ligand>
    <ligandPart>
        <name>Fe</name>
        <dbReference type="ChEBI" id="CHEBI:18248"/>
    </ligandPart>
</feature>
<comment type="pathway">
    <text evidence="2 14">Porphyrin-containing compound metabolism; protoporphyrin-IX biosynthesis; protoporphyrin-IX from protoporphyrinogen-IX: step 1/1.</text>
</comment>
<dbReference type="GO" id="GO:0006782">
    <property type="term" value="P:protoporphyrinogen IX biosynthetic process"/>
    <property type="evidence" value="ECO:0007669"/>
    <property type="project" value="UniProtKB-UniRule"/>
</dbReference>
<comment type="subunit">
    <text evidence="14">Homodimer.</text>
</comment>
<evidence type="ECO:0000256" key="13">
    <source>
        <dbReference type="ARBA" id="ARBA00048390"/>
    </source>
</evidence>
<dbReference type="GO" id="GO:0070818">
    <property type="term" value="F:protoporphyrinogen oxidase activity"/>
    <property type="evidence" value="ECO:0007669"/>
    <property type="project" value="UniProtKB-UniRule"/>
</dbReference>
<evidence type="ECO:0000256" key="12">
    <source>
        <dbReference type="ARBA" id="ARBA00023136"/>
    </source>
</evidence>
<organism evidence="15 16">
    <name type="scientific">Ciceribacter selenitireducens ATCC BAA-1503</name>
    <dbReference type="NCBI Taxonomy" id="1336235"/>
    <lineage>
        <taxon>Bacteria</taxon>
        <taxon>Pseudomonadati</taxon>
        <taxon>Pseudomonadota</taxon>
        <taxon>Alphaproteobacteria</taxon>
        <taxon>Hyphomicrobiales</taxon>
        <taxon>Rhizobiaceae</taxon>
        <taxon>Ciceribacter</taxon>
    </lineage>
</organism>
<dbReference type="NCBIfam" id="TIGR00701">
    <property type="entry name" value="protoporphyrinogen oxidase HemJ"/>
    <property type="match status" value="1"/>
</dbReference>
<dbReference type="PANTHER" id="PTHR40255:SF1">
    <property type="entry name" value="PROTOPORPHYRINOGEN IX OXIDASE"/>
    <property type="match status" value="1"/>
</dbReference>
<evidence type="ECO:0000256" key="7">
    <source>
        <dbReference type="ARBA" id="ARBA00022692"/>
    </source>
</evidence>
<keyword evidence="6 14" id="KW-0349">Heme</keyword>
<evidence type="ECO:0000256" key="4">
    <source>
        <dbReference type="ARBA" id="ARBA00017504"/>
    </source>
</evidence>
<feature type="transmembrane region" description="Helical" evidence="14">
    <location>
        <begin position="91"/>
        <end position="112"/>
    </location>
</feature>
<keyword evidence="9 14" id="KW-1133">Transmembrane helix</keyword>
<evidence type="ECO:0000256" key="8">
    <source>
        <dbReference type="ARBA" id="ARBA00022723"/>
    </source>
</evidence>
<dbReference type="STRING" id="1336235.GCA_000518785_03721"/>
<dbReference type="EC" id="1.3.99.-" evidence="14"/>
<evidence type="ECO:0000256" key="11">
    <source>
        <dbReference type="ARBA" id="ARBA00023004"/>
    </source>
</evidence>
<comment type="function">
    <text evidence="14">Catalyzes the oxidation of protoporphyrinogen IX to protoporphyrin IX.</text>
</comment>
<name>A0A376AM03_9HYPH</name>
<dbReference type="Proteomes" id="UP000254764">
    <property type="component" value="Unassembled WGS sequence"/>
</dbReference>
<keyword evidence="5 14" id="KW-1003">Cell membrane</keyword>
<reference evidence="16" key="1">
    <citation type="submission" date="2018-07" db="EMBL/GenBank/DDBJ databases">
        <authorList>
            <person name="Peiro R."/>
            <person name="Begona"/>
            <person name="Cbmso G."/>
            <person name="Lopez M."/>
            <person name="Gonzalez S."/>
        </authorList>
    </citation>
    <scope>NUCLEOTIDE SEQUENCE [LARGE SCALE GENOMIC DNA]</scope>
</reference>
<evidence type="ECO:0000256" key="10">
    <source>
        <dbReference type="ARBA" id="ARBA00023002"/>
    </source>
</evidence>
<dbReference type="UniPathway" id="UPA00251">
    <property type="reaction ID" value="UER00324"/>
</dbReference>
<feature type="transmembrane region" description="Helical" evidence="14">
    <location>
        <begin position="17"/>
        <end position="35"/>
    </location>
</feature>
<keyword evidence="16" id="KW-1185">Reference proteome</keyword>
<dbReference type="HAMAP" id="MF_02239">
    <property type="entry name" value="HemJ"/>
    <property type="match status" value="1"/>
</dbReference>
<gene>
    <name evidence="15" type="ORF">RHIZ70_4468</name>
</gene>
<evidence type="ECO:0000313" key="15">
    <source>
        <dbReference type="EMBL" id="SSC68760.1"/>
    </source>
</evidence>
<evidence type="ECO:0000256" key="3">
    <source>
        <dbReference type="ARBA" id="ARBA00006501"/>
    </source>
</evidence>
<dbReference type="Pfam" id="PF03653">
    <property type="entry name" value="UPF0093"/>
    <property type="match status" value="1"/>
</dbReference>